<keyword evidence="1" id="KW-1133">Transmembrane helix</keyword>
<comment type="caution">
    <text evidence="2">The sequence shown here is derived from an EMBL/GenBank/DDBJ whole genome shotgun (WGS) entry which is preliminary data.</text>
</comment>
<protein>
    <submittedName>
        <fullName evidence="2">DUF2929 family protein</fullName>
    </submittedName>
</protein>
<evidence type="ECO:0000256" key="1">
    <source>
        <dbReference type="SAM" id="Phobius"/>
    </source>
</evidence>
<organism evidence="2 3">
    <name type="scientific">Sporosarcina saromensis</name>
    <dbReference type="NCBI Taxonomy" id="359365"/>
    <lineage>
        <taxon>Bacteria</taxon>
        <taxon>Bacillati</taxon>
        <taxon>Bacillota</taxon>
        <taxon>Bacilli</taxon>
        <taxon>Bacillales</taxon>
        <taxon>Caryophanaceae</taxon>
        <taxon>Sporosarcina</taxon>
    </lineage>
</organism>
<dbReference type="Proteomes" id="UP001282284">
    <property type="component" value="Unassembled WGS sequence"/>
</dbReference>
<keyword evidence="3" id="KW-1185">Reference proteome</keyword>
<keyword evidence="1" id="KW-0812">Transmembrane</keyword>
<dbReference type="EMBL" id="JAUBDI010000003">
    <property type="protein sequence ID" value="MDW0112664.1"/>
    <property type="molecule type" value="Genomic_DNA"/>
</dbReference>
<dbReference type="Pfam" id="PF11151">
    <property type="entry name" value="DUF2929"/>
    <property type="match status" value="1"/>
</dbReference>
<sequence length="61" mass="6650">MKYIMAFVWSFLLVTMLNYVAGSIAGIPHFDFMSGVIASVVLGAIILVITSTMSDEEVADY</sequence>
<accession>A0ABU4G6S4</accession>
<proteinExistence type="predicted"/>
<evidence type="ECO:0000313" key="3">
    <source>
        <dbReference type="Proteomes" id="UP001282284"/>
    </source>
</evidence>
<name>A0ABU4G6S4_9BACL</name>
<evidence type="ECO:0000313" key="2">
    <source>
        <dbReference type="EMBL" id="MDW0112664.1"/>
    </source>
</evidence>
<gene>
    <name evidence="2" type="ORF">QT711_05670</name>
</gene>
<feature type="transmembrane region" description="Helical" evidence="1">
    <location>
        <begin position="32"/>
        <end position="50"/>
    </location>
</feature>
<dbReference type="InterPro" id="IPR021324">
    <property type="entry name" value="DUF2929"/>
</dbReference>
<dbReference type="RefSeq" id="WP_317942543.1">
    <property type="nucleotide sequence ID" value="NZ_JAUBDI010000003.1"/>
</dbReference>
<keyword evidence="1" id="KW-0472">Membrane</keyword>
<reference evidence="2 3" key="1">
    <citation type="submission" date="2023-06" db="EMBL/GenBank/DDBJ databases">
        <title>Sporosarcina sp. nov., isolated from Korean traditional fermented seafood 'Jeotgal'.</title>
        <authorList>
            <person name="Yang A.I."/>
            <person name="Shin N.-R."/>
        </authorList>
    </citation>
    <scope>NUCLEOTIDE SEQUENCE [LARGE SCALE GENOMIC DNA]</scope>
    <source>
        <strain evidence="2 3">KCTC13119</strain>
    </source>
</reference>